<evidence type="ECO:0000256" key="1">
    <source>
        <dbReference type="SAM" id="Phobius"/>
    </source>
</evidence>
<dbReference type="Proteomes" id="UP000188320">
    <property type="component" value="Unassembled WGS sequence"/>
</dbReference>
<proteinExistence type="predicted"/>
<keyword evidence="1" id="KW-0472">Membrane</keyword>
<dbReference type="EMBL" id="LSSK01000141">
    <property type="protein sequence ID" value="OMH84837.1"/>
    <property type="molecule type" value="Genomic_DNA"/>
</dbReference>
<comment type="caution">
    <text evidence="2">The sequence shown here is derived from an EMBL/GenBank/DDBJ whole genome shotgun (WGS) entry which is preliminary data.</text>
</comment>
<keyword evidence="1" id="KW-1133">Transmembrane helix</keyword>
<protein>
    <submittedName>
        <fullName evidence="2">Uncharacterized protein</fullName>
    </submittedName>
</protein>
<reference evidence="3" key="1">
    <citation type="submission" date="2017-01" db="EMBL/GenBank/DDBJ databases">
        <authorList>
            <person name="Wang Y."/>
            <person name="White M."/>
            <person name="Kvist S."/>
            <person name="Moncalvo J.-M."/>
        </authorList>
    </citation>
    <scope>NUCLEOTIDE SEQUENCE [LARGE SCALE GENOMIC DNA]</scope>
    <source>
        <strain evidence="3">COL-18-3</strain>
    </source>
</reference>
<keyword evidence="3" id="KW-1185">Reference proteome</keyword>
<gene>
    <name evidence="2" type="ORF">AX774_g1628</name>
</gene>
<dbReference type="AlphaFoldDB" id="A0A1R1PV42"/>
<accession>A0A1R1PV42</accession>
<organism evidence="2 3">
    <name type="scientific">Zancudomyces culisetae</name>
    <name type="common">Gut fungus</name>
    <name type="synonym">Smittium culisetae</name>
    <dbReference type="NCBI Taxonomy" id="1213189"/>
    <lineage>
        <taxon>Eukaryota</taxon>
        <taxon>Fungi</taxon>
        <taxon>Fungi incertae sedis</taxon>
        <taxon>Zoopagomycota</taxon>
        <taxon>Kickxellomycotina</taxon>
        <taxon>Harpellomycetes</taxon>
        <taxon>Harpellales</taxon>
        <taxon>Legeriomycetaceae</taxon>
        <taxon>Zancudomyces</taxon>
    </lineage>
</organism>
<evidence type="ECO:0000313" key="3">
    <source>
        <dbReference type="Proteomes" id="UP000188320"/>
    </source>
</evidence>
<name>A0A1R1PV42_ZANCU</name>
<feature type="transmembrane region" description="Helical" evidence="1">
    <location>
        <begin position="109"/>
        <end position="132"/>
    </location>
</feature>
<keyword evidence="1" id="KW-0812">Transmembrane</keyword>
<evidence type="ECO:0000313" key="2">
    <source>
        <dbReference type="EMBL" id="OMH84837.1"/>
    </source>
</evidence>
<sequence>MLINANNVTPHPIPLIFSHLCTCAVSGCSDNPHNKFSNARSDIAVRVSIVADPRCGKIKQLSVSLTSGSSIDNGSGSVTSNPAANIWLSFACIASSKSFWLIMAPLAEFTIITFLLSLLLLELIIAKLFALIRCRVDSVNAQHIQITSASSIILSIVSVYSVLNPTSSLLPLFLFPKSNSWAREIESAISVNTRSFSSLRVLPVYNSFLNPNGINLIAVAVPILPSPTIPSVLPPNSTPASHIGDQSFH</sequence>
<feature type="transmembrane region" description="Helical" evidence="1">
    <location>
        <begin position="144"/>
        <end position="163"/>
    </location>
</feature>